<dbReference type="InterPro" id="IPR053136">
    <property type="entry name" value="UTP_pyrophosphatase-like"/>
</dbReference>
<evidence type="ECO:0000256" key="1">
    <source>
        <dbReference type="SAM" id="MobiDB-lite"/>
    </source>
</evidence>
<dbReference type="Proteomes" id="UP000546464">
    <property type="component" value="Unassembled WGS sequence"/>
</dbReference>
<evidence type="ECO:0000313" key="4">
    <source>
        <dbReference type="Proteomes" id="UP000546464"/>
    </source>
</evidence>
<dbReference type="CDD" id="cd07344">
    <property type="entry name" value="M48_yhfN_like"/>
    <property type="match status" value="1"/>
</dbReference>
<comment type="caution">
    <text evidence="3">The sequence shown here is derived from an EMBL/GenBank/DDBJ whole genome shotgun (WGS) entry which is preliminary data.</text>
</comment>
<keyword evidence="4" id="KW-1185">Reference proteome</keyword>
<proteinExistence type="predicted"/>
<dbReference type="InterPro" id="IPR002725">
    <property type="entry name" value="YgjP-like_metallopeptidase"/>
</dbReference>
<gene>
    <name evidence="3" type="ORF">H5P28_13635</name>
</gene>
<dbReference type="Gene3D" id="3.30.2010.10">
    <property type="entry name" value="Metalloproteases ('zincins'), catalytic domain"/>
    <property type="match status" value="1"/>
</dbReference>
<dbReference type="RefSeq" id="WP_185676259.1">
    <property type="nucleotide sequence ID" value="NZ_JACHVB010000035.1"/>
</dbReference>
<dbReference type="Pfam" id="PF01863">
    <property type="entry name" value="YgjP-like"/>
    <property type="match status" value="1"/>
</dbReference>
<dbReference type="PANTHER" id="PTHR30399">
    <property type="entry name" value="UNCHARACTERIZED PROTEIN YGJP"/>
    <property type="match status" value="1"/>
</dbReference>
<sequence length="248" mass="28765">MPLKADNLRLTEVETSQGRVLVPYEVRRRKGARYIRLSIGARNHAVLSVPWLCPIAEAMHFLRSQGTWLEKNLKENPSRCSLVNYLEANPRLYGLGQVFRLNLQLTRARPFYIYDTQSGEIELRLRSTEDQETEMVTLVRQFAAEVIETRTREFAREHGLGIGRVSVRDQSSRWGSCSSRGTISLNWRLVLLRPNLQDHVILHELAHVTEMNHSPRFWDLLRRYDPRTDQHNSQLNPAASRLMPLGRA</sequence>
<protein>
    <submittedName>
        <fullName evidence="3">M48 family metallopeptidase</fullName>
    </submittedName>
</protein>
<feature type="domain" description="YgjP-like metallopeptidase" evidence="2">
    <location>
        <begin position="33"/>
        <end position="236"/>
    </location>
</feature>
<accession>A0A842HFA7</accession>
<organism evidence="3 4">
    <name type="scientific">Ruficoccus amylovorans</name>
    <dbReference type="NCBI Taxonomy" id="1804625"/>
    <lineage>
        <taxon>Bacteria</taxon>
        <taxon>Pseudomonadati</taxon>
        <taxon>Verrucomicrobiota</taxon>
        <taxon>Opitutia</taxon>
        <taxon>Puniceicoccales</taxon>
        <taxon>Cerasicoccaceae</taxon>
        <taxon>Ruficoccus</taxon>
    </lineage>
</organism>
<evidence type="ECO:0000313" key="3">
    <source>
        <dbReference type="EMBL" id="MBC2595305.1"/>
    </source>
</evidence>
<name>A0A842HFA7_9BACT</name>
<dbReference type="EMBL" id="JACHVB010000035">
    <property type="protein sequence ID" value="MBC2595305.1"/>
    <property type="molecule type" value="Genomic_DNA"/>
</dbReference>
<feature type="region of interest" description="Disordered" evidence="1">
    <location>
        <begin position="229"/>
        <end position="248"/>
    </location>
</feature>
<reference evidence="3 4" key="1">
    <citation type="submission" date="2020-07" db="EMBL/GenBank/DDBJ databases">
        <authorList>
            <person name="Feng X."/>
        </authorList>
    </citation>
    <scope>NUCLEOTIDE SEQUENCE [LARGE SCALE GENOMIC DNA]</scope>
    <source>
        <strain evidence="3 4">JCM31066</strain>
    </source>
</reference>
<dbReference type="AlphaFoldDB" id="A0A842HFA7"/>
<evidence type="ECO:0000259" key="2">
    <source>
        <dbReference type="Pfam" id="PF01863"/>
    </source>
</evidence>
<dbReference type="PANTHER" id="PTHR30399:SF1">
    <property type="entry name" value="UTP PYROPHOSPHATASE"/>
    <property type="match status" value="1"/>
</dbReference>